<dbReference type="AlphaFoldDB" id="A0A8J5D1P5"/>
<name>A0A8J5D1P5_CHIOP</name>
<protein>
    <submittedName>
        <fullName evidence="2">Uncharacterized protein</fullName>
    </submittedName>
</protein>
<proteinExistence type="predicted"/>
<reference evidence="2" key="1">
    <citation type="submission" date="2020-07" db="EMBL/GenBank/DDBJ databases">
        <title>The High-quality genome of the commercially important snow crab, Chionoecetes opilio.</title>
        <authorList>
            <person name="Jeong J.-H."/>
            <person name="Ryu S."/>
        </authorList>
    </citation>
    <scope>NUCLEOTIDE SEQUENCE</scope>
    <source>
        <strain evidence="2">MADBK_172401_WGS</strain>
        <tissue evidence="2">Digestive gland</tissue>
    </source>
</reference>
<dbReference type="Proteomes" id="UP000770661">
    <property type="component" value="Unassembled WGS sequence"/>
</dbReference>
<keyword evidence="3" id="KW-1185">Reference proteome</keyword>
<evidence type="ECO:0000313" key="3">
    <source>
        <dbReference type="Proteomes" id="UP000770661"/>
    </source>
</evidence>
<evidence type="ECO:0000256" key="1">
    <source>
        <dbReference type="SAM" id="MobiDB-lite"/>
    </source>
</evidence>
<organism evidence="2 3">
    <name type="scientific">Chionoecetes opilio</name>
    <name type="common">Atlantic snow crab</name>
    <name type="synonym">Cancer opilio</name>
    <dbReference type="NCBI Taxonomy" id="41210"/>
    <lineage>
        <taxon>Eukaryota</taxon>
        <taxon>Metazoa</taxon>
        <taxon>Ecdysozoa</taxon>
        <taxon>Arthropoda</taxon>
        <taxon>Crustacea</taxon>
        <taxon>Multicrustacea</taxon>
        <taxon>Malacostraca</taxon>
        <taxon>Eumalacostraca</taxon>
        <taxon>Eucarida</taxon>
        <taxon>Decapoda</taxon>
        <taxon>Pleocyemata</taxon>
        <taxon>Brachyura</taxon>
        <taxon>Eubrachyura</taxon>
        <taxon>Majoidea</taxon>
        <taxon>Majidae</taxon>
        <taxon>Chionoecetes</taxon>
    </lineage>
</organism>
<comment type="caution">
    <text evidence="2">The sequence shown here is derived from an EMBL/GenBank/DDBJ whole genome shotgun (WGS) entry which is preliminary data.</text>
</comment>
<accession>A0A8J5D1P5</accession>
<sequence>MTIAHLLVVREAREGGQRRGLEVGSVGRHHQGAMRQLPANQSPEGDTQRRGPEFEVVVEIMRAEGVGGTARKEKTYLSKHSTPPRRKESFCRPSCCDGIYFVLLPASTRFICFGPAFTPFTRHVRIKEHMTATLVPSPRQPAVIRLTCCEKKLPDTFGAQAATPATAHAPGRATADVSGPAHGVKKYRLKSAKLAGERRNTASPVRPGALVMHPKSLVALCVDGLVEATVHYQHSAPNVKAVWVAVSQAWRHIWQLGGGLPLHAISLLHSHLLCQPLLRSVTQHEVLDVTPALVTLLAAKTRTVSFVPVETQLARLSPVPADLICHEDLPLHELVLTGIDMGSELDFLMCLLGRCKRLSVLKLGGNCSAGVLEAARECPLTVLHVSERLAWQPRIEENNLAKILIGAEGALKQVLDDLCQGIQPSLKPFWPDLIDVCTGWCKVSCEFLLLLLVAFPRLQHLHSDLIDTQIAVRRYAELARSSRSAQAFFSNHLCH</sequence>
<dbReference type="OrthoDB" id="6376539at2759"/>
<evidence type="ECO:0000313" key="2">
    <source>
        <dbReference type="EMBL" id="KAG0726332.1"/>
    </source>
</evidence>
<gene>
    <name evidence="2" type="ORF">GWK47_004353</name>
</gene>
<dbReference type="EMBL" id="JACEEZ010004593">
    <property type="protein sequence ID" value="KAG0726332.1"/>
    <property type="molecule type" value="Genomic_DNA"/>
</dbReference>
<feature type="region of interest" description="Disordered" evidence="1">
    <location>
        <begin position="18"/>
        <end position="51"/>
    </location>
</feature>